<dbReference type="InterPro" id="IPR001138">
    <property type="entry name" value="Zn2Cys6_DnaBD"/>
</dbReference>
<name>A0A6A6BM18_9PEZI</name>
<dbReference type="Pfam" id="PF00172">
    <property type="entry name" value="Zn_clus"/>
    <property type="match status" value="1"/>
</dbReference>
<keyword evidence="6" id="KW-1185">Reference proteome</keyword>
<evidence type="ECO:0000256" key="2">
    <source>
        <dbReference type="ARBA" id="ARBA00023242"/>
    </source>
</evidence>
<dbReference type="SUPFAM" id="SSF57701">
    <property type="entry name" value="Zn2/Cys6 DNA-binding domain"/>
    <property type="match status" value="1"/>
</dbReference>
<dbReference type="GO" id="GO:0005634">
    <property type="term" value="C:nucleus"/>
    <property type="evidence" value="ECO:0007669"/>
    <property type="project" value="UniProtKB-SubCell"/>
</dbReference>
<dbReference type="Gene3D" id="4.10.240.10">
    <property type="entry name" value="Zn(2)-C6 fungal-type DNA-binding domain"/>
    <property type="match status" value="1"/>
</dbReference>
<dbReference type="GO" id="GO:0000981">
    <property type="term" value="F:DNA-binding transcription factor activity, RNA polymerase II-specific"/>
    <property type="evidence" value="ECO:0007669"/>
    <property type="project" value="InterPro"/>
</dbReference>
<dbReference type="PANTHER" id="PTHR37534:SF46">
    <property type="entry name" value="ZN(II)2CYS6 TRANSCRIPTION FACTOR (EUROFUNG)"/>
    <property type="match status" value="1"/>
</dbReference>
<dbReference type="InterPro" id="IPR036864">
    <property type="entry name" value="Zn2-C6_fun-type_DNA-bd_sf"/>
</dbReference>
<dbReference type="InterPro" id="IPR021858">
    <property type="entry name" value="Fun_TF"/>
</dbReference>
<evidence type="ECO:0000259" key="4">
    <source>
        <dbReference type="PROSITE" id="PS50048"/>
    </source>
</evidence>
<evidence type="ECO:0000313" key="5">
    <source>
        <dbReference type="EMBL" id="KAF2144335.1"/>
    </source>
</evidence>
<sequence length="729" mass="82511">MEILTLPRSRTFTGCGTCRSRHFKCDEARPVCNTCRRLKLPCQGYAARLHWIADEKSAQGSNSFTIHRHALFNGTRNYTPSKPFQYATVTDLSAEDDRRLMSLELSESTGGKPAMDMVLELDAKCERRDKDQEGDNESITAGPFSVFRAYSTRTQPSESPEEVESAEGVDNVINEVTNDSWDAQLEQIVAEQLPSPPIDSSHDDLNLTQQEDQLPIWDTLSGENYDVDSLFPNLSSDLAFPHMDTLDTAAIGNTSNESPNTLSRDFAITQTYLTPVGRPFEQSLSPDIPVLLRYCKSNFAMSPPRLGRRLSPWQRLFVPYVMETFGELTLGDNTSCPRLAIFYAVLANSAFHLQYFSPSQNHEPYWLENGIKYQKMAKEYLKKALQTEYVGNSQVKYKELLMAILAMAISSVFNEPQNIRIFLHDAELLILRRGVPKQKKSFKVRLLHHMYTHLRIIAESTAISSRQESQHSQSEADLTAVSRTFRLPEESLNANLDPSSEKTMELGYNDIHLKVQGRWTKTMYTDIYGIPESLMTLLSQTICLANEKKRLEGLAATNAQISAALMRHTSTLEQNIWSWSVSGAMDRAGTEYANTPESVGIDQNAVKYMALALHQSLLIYFYRRVYNVNAMILQDFVRKTLDYLLVCAIQGAGDQDFAATISWSGFIAACEAVTPELQEKALQCLSMFNKRSIFFASGEIVRIAQEVWKHRKECGDRNISWMDMMSDKM</sequence>
<feature type="region of interest" description="Disordered" evidence="3">
    <location>
        <begin position="127"/>
        <end position="147"/>
    </location>
</feature>
<dbReference type="AlphaFoldDB" id="A0A6A6BM18"/>
<gene>
    <name evidence="5" type="ORF">K452DRAFT_350018</name>
</gene>
<dbReference type="GeneID" id="54303139"/>
<dbReference type="GO" id="GO:0008270">
    <property type="term" value="F:zinc ion binding"/>
    <property type="evidence" value="ECO:0007669"/>
    <property type="project" value="InterPro"/>
</dbReference>
<organism evidence="5 6">
    <name type="scientific">Aplosporella prunicola CBS 121167</name>
    <dbReference type="NCBI Taxonomy" id="1176127"/>
    <lineage>
        <taxon>Eukaryota</taxon>
        <taxon>Fungi</taxon>
        <taxon>Dikarya</taxon>
        <taxon>Ascomycota</taxon>
        <taxon>Pezizomycotina</taxon>
        <taxon>Dothideomycetes</taxon>
        <taxon>Dothideomycetes incertae sedis</taxon>
        <taxon>Botryosphaeriales</taxon>
        <taxon>Aplosporellaceae</taxon>
        <taxon>Aplosporella</taxon>
    </lineage>
</organism>
<dbReference type="PROSITE" id="PS00463">
    <property type="entry name" value="ZN2_CY6_FUNGAL_1"/>
    <property type="match status" value="1"/>
</dbReference>
<proteinExistence type="predicted"/>
<protein>
    <recommendedName>
        <fullName evidence="4">Zn(2)-C6 fungal-type domain-containing protein</fullName>
    </recommendedName>
</protein>
<reference evidence="5" key="1">
    <citation type="journal article" date="2020" name="Stud. Mycol.">
        <title>101 Dothideomycetes genomes: a test case for predicting lifestyles and emergence of pathogens.</title>
        <authorList>
            <person name="Haridas S."/>
            <person name="Albert R."/>
            <person name="Binder M."/>
            <person name="Bloem J."/>
            <person name="Labutti K."/>
            <person name="Salamov A."/>
            <person name="Andreopoulos B."/>
            <person name="Baker S."/>
            <person name="Barry K."/>
            <person name="Bills G."/>
            <person name="Bluhm B."/>
            <person name="Cannon C."/>
            <person name="Castanera R."/>
            <person name="Culley D."/>
            <person name="Daum C."/>
            <person name="Ezra D."/>
            <person name="Gonzalez J."/>
            <person name="Henrissat B."/>
            <person name="Kuo A."/>
            <person name="Liang C."/>
            <person name="Lipzen A."/>
            <person name="Lutzoni F."/>
            <person name="Magnuson J."/>
            <person name="Mondo S."/>
            <person name="Nolan M."/>
            <person name="Ohm R."/>
            <person name="Pangilinan J."/>
            <person name="Park H.-J."/>
            <person name="Ramirez L."/>
            <person name="Alfaro M."/>
            <person name="Sun H."/>
            <person name="Tritt A."/>
            <person name="Yoshinaga Y."/>
            <person name="Zwiers L.-H."/>
            <person name="Turgeon B."/>
            <person name="Goodwin S."/>
            <person name="Spatafora J."/>
            <person name="Crous P."/>
            <person name="Grigoriev I."/>
        </authorList>
    </citation>
    <scope>NUCLEOTIDE SEQUENCE</scope>
    <source>
        <strain evidence="5">CBS 121167</strain>
    </source>
</reference>
<feature type="domain" description="Zn(2)-C6 fungal-type" evidence="4">
    <location>
        <begin position="14"/>
        <end position="42"/>
    </location>
</feature>
<dbReference type="SMART" id="SM00066">
    <property type="entry name" value="GAL4"/>
    <property type="match status" value="1"/>
</dbReference>
<accession>A0A6A6BM18</accession>
<keyword evidence="2" id="KW-0539">Nucleus</keyword>
<evidence type="ECO:0000256" key="1">
    <source>
        <dbReference type="ARBA" id="ARBA00004123"/>
    </source>
</evidence>
<evidence type="ECO:0000256" key="3">
    <source>
        <dbReference type="SAM" id="MobiDB-lite"/>
    </source>
</evidence>
<dbReference type="EMBL" id="ML995480">
    <property type="protein sequence ID" value="KAF2144335.1"/>
    <property type="molecule type" value="Genomic_DNA"/>
</dbReference>
<dbReference type="RefSeq" id="XP_033400047.1">
    <property type="nucleotide sequence ID" value="XM_033545631.1"/>
</dbReference>
<dbReference type="PANTHER" id="PTHR37534">
    <property type="entry name" value="TRANSCRIPTIONAL ACTIVATOR PROTEIN UGA3"/>
    <property type="match status" value="1"/>
</dbReference>
<dbReference type="CDD" id="cd00067">
    <property type="entry name" value="GAL4"/>
    <property type="match status" value="1"/>
</dbReference>
<dbReference type="Pfam" id="PF11951">
    <property type="entry name" value="Fungal_trans_2"/>
    <property type="match status" value="1"/>
</dbReference>
<dbReference type="Proteomes" id="UP000799438">
    <property type="component" value="Unassembled WGS sequence"/>
</dbReference>
<evidence type="ECO:0000313" key="6">
    <source>
        <dbReference type="Proteomes" id="UP000799438"/>
    </source>
</evidence>
<dbReference type="PROSITE" id="PS50048">
    <property type="entry name" value="ZN2_CY6_FUNGAL_2"/>
    <property type="match status" value="1"/>
</dbReference>
<comment type="subcellular location">
    <subcellularLocation>
        <location evidence="1">Nucleus</location>
    </subcellularLocation>
</comment>
<dbReference type="OrthoDB" id="5089701at2759"/>